<reference evidence="4 5" key="1">
    <citation type="journal article" date="2021" name="Nat. Plants">
        <title>The Taxus genome provides insights into paclitaxel biosynthesis.</title>
        <authorList>
            <person name="Xiong X."/>
            <person name="Gou J."/>
            <person name="Liao Q."/>
            <person name="Li Y."/>
            <person name="Zhou Q."/>
            <person name="Bi G."/>
            <person name="Li C."/>
            <person name="Du R."/>
            <person name="Wang X."/>
            <person name="Sun T."/>
            <person name="Guo L."/>
            <person name="Liang H."/>
            <person name="Lu P."/>
            <person name="Wu Y."/>
            <person name="Zhang Z."/>
            <person name="Ro D.K."/>
            <person name="Shang Y."/>
            <person name="Huang S."/>
            <person name="Yan J."/>
        </authorList>
    </citation>
    <scope>NUCLEOTIDE SEQUENCE [LARGE SCALE GENOMIC DNA]</scope>
    <source>
        <strain evidence="4">Ta-2019</strain>
    </source>
</reference>
<gene>
    <name evidence="4" type="ORF">KI387_034191</name>
</gene>
<dbReference type="GO" id="GO:0004553">
    <property type="term" value="F:hydrolase activity, hydrolyzing O-glycosyl compounds"/>
    <property type="evidence" value="ECO:0007669"/>
    <property type="project" value="InterPro"/>
</dbReference>
<feature type="non-terminal residue" evidence="4">
    <location>
        <position position="1"/>
    </location>
</feature>
<dbReference type="AlphaFoldDB" id="A0AA38C4P3"/>
<keyword evidence="2" id="KW-0378">Hydrolase</keyword>
<proteinExistence type="inferred from homology"/>
<accession>A0AA38C4P3</accession>
<comment type="similarity">
    <text evidence="1">Belongs to the glycosyl hydrolase 27 family.</text>
</comment>
<evidence type="ECO:0000256" key="1">
    <source>
        <dbReference type="ARBA" id="ARBA00009743"/>
    </source>
</evidence>
<dbReference type="InterPro" id="IPR000111">
    <property type="entry name" value="Glyco_hydro_27/36_CS"/>
</dbReference>
<feature type="non-terminal residue" evidence="4">
    <location>
        <position position="50"/>
    </location>
</feature>
<dbReference type="OMA" id="XQLNNGL"/>
<dbReference type="InterPro" id="IPR013785">
    <property type="entry name" value="Aldolase_TIM"/>
</dbReference>
<dbReference type="SUPFAM" id="SSF51445">
    <property type="entry name" value="(Trans)glycosidases"/>
    <property type="match status" value="1"/>
</dbReference>
<comment type="caution">
    <text evidence="4">The sequence shown here is derived from an EMBL/GenBank/DDBJ whole genome shotgun (WGS) entry which is preliminary data.</text>
</comment>
<keyword evidence="5" id="KW-1185">Reference proteome</keyword>
<keyword evidence="3" id="KW-0326">Glycosidase</keyword>
<dbReference type="GO" id="GO:0005975">
    <property type="term" value="P:carbohydrate metabolic process"/>
    <property type="evidence" value="ECO:0007669"/>
    <property type="project" value="InterPro"/>
</dbReference>
<evidence type="ECO:0000256" key="3">
    <source>
        <dbReference type="ARBA" id="ARBA00023295"/>
    </source>
</evidence>
<dbReference type="PANTHER" id="PTHR11452">
    <property type="entry name" value="ALPHA-GALACTOSIDASE/ALPHA-N-ACETYLGALACTOSAMINIDASE"/>
    <property type="match status" value="1"/>
</dbReference>
<dbReference type="EMBL" id="JAHRHJ020003813">
    <property type="protein sequence ID" value="KAH9290074.1"/>
    <property type="molecule type" value="Genomic_DNA"/>
</dbReference>
<dbReference type="PANTHER" id="PTHR11452:SF80">
    <property type="entry name" value="ALPHA-GALACTOSIDASE 1"/>
    <property type="match status" value="1"/>
</dbReference>
<evidence type="ECO:0000256" key="2">
    <source>
        <dbReference type="ARBA" id="ARBA00022801"/>
    </source>
</evidence>
<dbReference type="InterPro" id="IPR002241">
    <property type="entry name" value="Glyco_hydro_27"/>
</dbReference>
<name>A0AA38C4P3_TAXCH</name>
<organism evidence="4 5">
    <name type="scientific">Taxus chinensis</name>
    <name type="common">Chinese yew</name>
    <name type="synonym">Taxus wallichiana var. chinensis</name>
    <dbReference type="NCBI Taxonomy" id="29808"/>
    <lineage>
        <taxon>Eukaryota</taxon>
        <taxon>Viridiplantae</taxon>
        <taxon>Streptophyta</taxon>
        <taxon>Embryophyta</taxon>
        <taxon>Tracheophyta</taxon>
        <taxon>Spermatophyta</taxon>
        <taxon>Pinopsida</taxon>
        <taxon>Pinidae</taxon>
        <taxon>Conifers II</taxon>
        <taxon>Cupressales</taxon>
        <taxon>Taxaceae</taxon>
        <taxon>Taxus</taxon>
    </lineage>
</organism>
<evidence type="ECO:0008006" key="6">
    <source>
        <dbReference type="Google" id="ProtNLM"/>
    </source>
</evidence>
<dbReference type="PROSITE" id="PS00512">
    <property type="entry name" value="ALPHA_GALACTOSIDASE"/>
    <property type="match status" value="1"/>
</dbReference>
<dbReference type="InterPro" id="IPR017853">
    <property type="entry name" value="GH"/>
</dbReference>
<evidence type="ECO:0000313" key="5">
    <source>
        <dbReference type="Proteomes" id="UP000824469"/>
    </source>
</evidence>
<dbReference type="Proteomes" id="UP000824469">
    <property type="component" value="Unassembled WGS sequence"/>
</dbReference>
<dbReference type="GO" id="GO:0009505">
    <property type="term" value="C:plant-type cell wall"/>
    <property type="evidence" value="ECO:0007669"/>
    <property type="project" value="TreeGrafter"/>
</dbReference>
<evidence type="ECO:0000313" key="4">
    <source>
        <dbReference type="EMBL" id="KAH9290074.1"/>
    </source>
</evidence>
<protein>
    <recommendedName>
        <fullName evidence="6">Alpha-galactosidase</fullName>
    </recommendedName>
</protein>
<dbReference type="Gene3D" id="3.20.20.70">
    <property type="entry name" value="Aldolase class I"/>
    <property type="match status" value="1"/>
</dbReference>
<dbReference type="Pfam" id="PF16499">
    <property type="entry name" value="Melibiase_2"/>
    <property type="match status" value="1"/>
</dbReference>
<sequence>WNSWNHFGCNVDEKIIRETADAFISTGISKLGYTYINIDDCWAELERDNT</sequence>